<dbReference type="EMBL" id="CAUJNA010000100">
    <property type="protein sequence ID" value="CAJ1371819.1"/>
    <property type="molecule type" value="Genomic_DNA"/>
</dbReference>
<feature type="region of interest" description="Disordered" evidence="1">
    <location>
        <begin position="512"/>
        <end position="570"/>
    </location>
</feature>
<comment type="caution">
    <text evidence="3">The sequence shown here is derived from an EMBL/GenBank/DDBJ whole genome shotgun (WGS) entry which is preliminary data.</text>
</comment>
<feature type="compositionally biased region" description="Basic and acidic residues" evidence="1">
    <location>
        <begin position="429"/>
        <end position="466"/>
    </location>
</feature>
<proteinExistence type="predicted"/>
<evidence type="ECO:0000259" key="2">
    <source>
        <dbReference type="PROSITE" id="PS50106"/>
    </source>
</evidence>
<dbReference type="Gene3D" id="2.30.42.10">
    <property type="match status" value="1"/>
</dbReference>
<feature type="compositionally biased region" description="Basic and acidic residues" evidence="1">
    <location>
        <begin position="148"/>
        <end position="159"/>
    </location>
</feature>
<feature type="compositionally biased region" description="Basic and acidic residues" evidence="1">
    <location>
        <begin position="323"/>
        <end position="360"/>
    </location>
</feature>
<dbReference type="InterPro" id="IPR001478">
    <property type="entry name" value="PDZ"/>
</dbReference>
<dbReference type="SMART" id="SM00228">
    <property type="entry name" value="PDZ"/>
    <property type="match status" value="1"/>
</dbReference>
<protein>
    <recommendedName>
        <fullName evidence="2">PDZ domain-containing protein</fullName>
    </recommendedName>
</protein>
<dbReference type="AlphaFoldDB" id="A0AA36MH55"/>
<dbReference type="InterPro" id="IPR036034">
    <property type="entry name" value="PDZ_sf"/>
</dbReference>
<evidence type="ECO:0000313" key="4">
    <source>
        <dbReference type="Proteomes" id="UP001178507"/>
    </source>
</evidence>
<feature type="region of interest" description="Disordered" evidence="1">
    <location>
        <begin position="143"/>
        <end position="177"/>
    </location>
</feature>
<dbReference type="PROSITE" id="PS50106">
    <property type="entry name" value="PDZ"/>
    <property type="match status" value="1"/>
</dbReference>
<feature type="region of interest" description="Disordered" evidence="1">
    <location>
        <begin position="296"/>
        <end position="366"/>
    </location>
</feature>
<feature type="compositionally biased region" description="Basic and acidic residues" evidence="1">
    <location>
        <begin position="512"/>
        <end position="524"/>
    </location>
</feature>
<feature type="compositionally biased region" description="Low complexity" evidence="1">
    <location>
        <begin position="544"/>
        <end position="555"/>
    </location>
</feature>
<dbReference type="SUPFAM" id="SSF50156">
    <property type="entry name" value="PDZ domain-like"/>
    <property type="match status" value="1"/>
</dbReference>
<evidence type="ECO:0000256" key="1">
    <source>
        <dbReference type="SAM" id="MobiDB-lite"/>
    </source>
</evidence>
<feature type="region of interest" description="Disordered" evidence="1">
    <location>
        <begin position="413"/>
        <end position="468"/>
    </location>
</feature>
<reference evidence="3" key="1">
    <citation type="submission" date="2023-08" db="EMBL/GenBank/DDBJ databases">
        <authorList>
            <person name="Chen Y."/>
            <person name="Shah S."/>
            <person name="Dougan E. K."/>
            <person name="Thang M."/>
            <person name="Chan C."/>
        </authorList>
    </citation>
    <scope>NUCLEOTIDE SEQUENCE</scope>
</reference>
<name>A0AA36MH55_9DINO</name>
<feature type="compositionally biased region" description="Basic and acidic residues" evidence="1">
    <location>
        <begin position="296"/>
        <end position="311"/>
    </location>
</feature>
<feature type="domain" description="PDZ" evidence="2">
    <location>
        <begin position="70"/>
        <end position="133"/>
    </location>
</feature>
<evidence type="ECO:0000313" key="3">
    <source>
        <dbReference type="EMBL" id="CAJ1371819.1"/>
    </source>
</evidence>
<dbReference type="Proteomes" id="UP001178507">
    <property type="component" value="Unassembled WGS sequence"/>
</dbReference>
<organism evidence="3 4">
    <name type="scientific">Effrenium voratum</name>
    <dbReference type="NCBI Taxonomy" id="2562239"/>
    <lineage>
        <taxon>Eukaryota</taxon>
        <taxon>Sar</taxon>
        <taxon>Alveolata</taxon>
        <taxon>Dinophyceae</taxon>
        <taxon>Suessiales</taxon>
        <taxon>Symbiodiniaceae</taxon>
        <taxon>Effrenium</taxon>
    </lineage>
</organism>
<accession>A0AA36MH55</accession>
<keyword evidence="4" id="KW-1185">Reference proteome</keyword>
<sequence length="664" mass="73869">MPKDAAMADGFGGWLKSTAASLEGHVKEIRENSKLIAADVASNVNLEKAGRKIQQTFGGSGVLAPAGLEEVRIDVTFQEGSLGLNLDLANGGQVIKITPGGQADALGLRLEDRVVAIAGDPLPSEDFSERLKQRLKLPRPVDMTFLRMQERKRNQKEEKEEKDEKEEKKEPEAVSEITDLQAKLETALKDVESAKQEAGSLTAELQLRKSWAAQEAAELEALRAGAEVLKAAKEEADKGKISLQTAIKEAENRASQSAQCLEKERVKLEAATESLAAAQSEQAALRERLQAAEHSLRDRDSVLAAEGDEKTAQLQSSLAELQRSYDEADTRRRCVEEQLRQAENRNRDSEASIRVAEDRASQSAQCLEKERVKLEAATESLAAAQSEQAALRERLQAAEHSLRDRDSVLAAEGDEKTAQLQSSLAELQRSYDEADTRRRHVEEQLRQAENRNRDSEASIRVAEDRASQSAQCLEKERVKLEAATESLAAAQSEQAALRERLQVLEQQLEASEARFSEQARTHERTSRRRGGCWSSSWRRPRPPARSSAPSCRGPRQSSKRRTSGRDAPKSWSREKCLRGWPSSSRSWWSYVPSCVSCGWTGTVSRRSSARPRPTSARARTTCSCRKALGRRRLTWLRRHGCLSPTVGSRRCRPGLASWRRRTPR</sequence>
<gene>
    <name evidence="3" type="ORF">EVOR1521_LOCUS2049</name>
</gene>